<keyword evidence="3" id="KW-1185">Reference proteome</keyword>
<dbReference type="Proteomes" id="UP000312032">
    <property type="component" value="Unassembled WGS sequence"/>
</dbReference>
<evidence type="ECO:0000313" key="3">
    <source>
        <dbReference type="Proteomes" id="UP000312032"/>
    </source>
</evidence>
<keyword evidence="1" id="KW-0472">Membrane</keyword>
<keyword evidence="1" id="KW-1133">Transmembrane helix</keyword>
<sequence>MRMPTMMPGEQVRADLTSSPRVMVFPVIELVATTGLLWMAIGFLDSPASPFPDQLRNLFVVAWMLAVLLRFVVPLVRARRRRFIVTNRRVIARQAQLRGRVDSIPFADIHSVRRRKGGLSVAILGQPAPLFYPEVPKSRRVEEMINRSLPPRLYR</sequence>
<dbReference type="EMBL" id="VDHJ01000005">
    <property type="protein sequence ID" value="TNL98438.1"/>
    <property type="molecule type" value="Genomic_DNA"/>
</dbReference>
<dbReference type="AlphaFoldDB" id="A0A5C4U5L8"/>
<dbReference type="OrthoDB" id="4413216at2"/>
<keyword evidence="1" id="KW-0812">Transmembrane</keyword>
<evidence type="ECO:0008006" key="4">
    <source>
        <dbReference type="Google" id="ProtNLM"/>
    </source>
</evidence>
<protein>
    <recommendedName>
        <fullName evidence="4">PH domain-containing protein</fullName>
    </recommendedName>
</protein>
<proteinExistence type="predicted"/>
<feature type="transmembrane region" description="Helical" evidence="1">
    <location>
        <begin position="55"/>
        <end position="73"/>
    </location>
</feature>
<gene>
    <name evidence="2" type="ORF">FHE74_04360</name>
</gene>
<organism evidence="2 3">
    <name type="scientific">Corynebacterium tapiri</name>
    <dbReference type="NCBI Taxonomy" id="1448266"/>
    <lineage>
        <taxon>Bacteria</taxon>
        <taxon>Bacillati</taxon>
        <taxon>Actinomycetota</taxon>
        <taxon>Actinomycetes</taxon>
        <taxon>Mycobacteriales</taxon>
        <taxon>Corynebacteriaceae</taxon>
        <taxon>Corynebacterium</taxon>
    </lineage>
</organism>
<evidence type="ECO:0000313" key="2">
    <source>
        <dbReference type="EMBL" id="TNL98438.1"/>
    </source>
</evidence>
<evidence type="ECO:0000256" key="1">
    <source>
        <dbReference type="SAM" id="Phobius"/>
    </source>
</evidence>
<accession>A0A5C4U5L8</accession>
<comment type="caution">
    <text evidence="2">The sequence shown here is derived from an EMBL/GenBank/DDBJ whole genome shotgun (WGS) entry which is preliminary data.</text>
</comment>
<dbReference type="RefSeq" id="WP_139465283.1">
    <property type="nucleotide sequence ID" value="NZ_VDHJ01000005.1"/>
</dbReference>
<feature type="transmembrane region" description="Helical" evidence="1">
    <location>
        <begin position="21"/>
        <end position="43"/>
    </location>
</feature>
<reference evidence="2 3" key="1">
    <citation type="submission" date="2019-06" db="EMBL/GenBank/DDBJ databases">
        <authorList>
            <person name="Li J."/>
        </authorList>
    </citation>
    <scope>NUCLEOTIDE SEQUENCE [LARGE SCALE GENOMIC DNA]</scope>
    <source>
        <strain evidence="2 3">LMG 28165</strain>
    </source>
</reference>
<name>A0A5C4U5L8_9CORY</name>